<dbReference type="InterPro" id="IPR042099">
    <property type="entry name" value="ANL_N_sf"/>
</dbReference>
<evidence type="ECO:0000313" key="7">
    <source>
        <dbReference type="Proteomes" id="UP000381093"/>
    </source>
</evidence>
<dbReference type="GO" id="GO:0003987">
    <property type="term" value="F:acetate-CoA ligase activity"/>
    <property type="evidence" value="ECO:0007669"/>
    <property type="project" value="UniProtKB-EC"/>
</dbReference>
<comment type="similarity">
    <text evidence="1">Belongs to the ATP-dependent AMP-binding enzyme family.</text>
</comment>
<dbReference type="EMBL" id="CABVHW010000002">
    <property type="protein sequence ID" value="VVN81088.1"/>
    <property type="molecule type" value="Genomic_DNA"/>
</dbReference>
<dbReference type="NCBIfam" id="NF002937">
    <property type="entry name" value="PRK03584.1"/>
    <property type="match status" value="1"/>
</dbReference>
<dbReference type="PANTHER" id="PTHR42921">
    <property type="entry name" value="ACETOACETYL-COA SYNTHETASE"/>
    <property type="match status" value="1"/>
</dbReference>
<dbReference type="EC" id="6.2.1.1" evidence="6"/>
<evidence type="ECO:0000313" key="6">
    <source>
        <dbReference type="EMBL" id="VVN81088.1"/>
    </source>
</evidence>
<evidence type="ECO:0000256" key="2">
    <source>
        <dbReference type="ARBA" id="ARBA00022598"/>
    </source>
</evidence>
<keyword evidence="2 6" id="KW-0436">Ligase</keyword>
<dbReference type="GO" id="GO:0006629">
    <property type="term" value="P:lipid metabolic process"/>
    <property type="evidence" value="ECO:0007669"/>
    <property type="project" value="InterPro"/>
</dbReference>
<evidence type="ECO:0000256" key="1">
    <source>
        <dbReference type="ARBA" id="ARBA00006432"/>
    </source>
</evidence>
<gene>
    <name evidence="6" type="primary">acsA_2</name>
    <name evidence="6" type="ORF">PS710_01125</name>
</gene>
<evidence type="ECO:0000259" key="5">
    <source>
        <dbReference type="Pfam" id="PF00501"/>
    </source>
</evidence>
<dbReference type="Pfam" id="PF00501">
    <property type="entry name" value="AMP-binding"/>
    <property type="match status" value="1"/>
</dbReference>
<sequence length="662" mass="72620">MNQTATQPAVLWRPTAETIENAQITRFARSIGMEPLPYERLYRHSISKPGDFWEAFWNFSGMVGEGGGPALTPSISAPMTDAEFFPTRRLNFAENMLVGGAETLAVIEANEGGITNKVTLGELRIRVARAQLGLKNLGLESGDRVAGMLPNDLNALVMLLAVTSLGAVWSSCSPEFGYAGVIDRFGQISPKLFVVASDYLYNGRRHDIAGKSADIARCLPGLQQIIVIGDAEVVDAPFPVHRFADICNNDASEPSYDRVPFNHPLYIVFTSGTTGLPKCIVHRTGGTLLNLRKEHMLHCDIKPGDCMLYYTNTAWMMYHWLITARASGATIVLYDGSPIPKVDGQLDHGALWRIAEEVGATHFGISPKYLTLLQQDSYKPRQKHDLKTLRMIVSSGAPLTAENSEWVYRDVKDDLCLASISGGTEILGCFGISNPTLPVRAGEIQVMALGMAVNVLDERNAPVWGRKGDLVCTEPFPSMPLEFLGENGRQRYLDTYFADRSEIWTHGDLAEITETGGLIISGRTDTTLKPGGVRIGTGEIYRVIDTISAIEDSLVIGYPVDDDMEIWLFVVTKQGIELDEDLERIIARTLKLSASPRHVPRRIFSVPEVPYTLSGKKVEKAVLQFITGCEVKNKGSLMNPDCLSAFLVAVNERAPQMSGVAP</sequence>
<organism evidence="6 7">
    <name type="scientific">Pseudomonas fluorescens</name>
    <dbReference type="NCBI Taxonomy" id="294"/>
    <lineage>
        <taxon>Bacteria</taxon>
        <taxon>Pseudomonadati</taxon>
        <taxon>Pseudomonadota</taxon>
        <taxon>Gammaproteobacteria</taxon>
        <taxon>Pseudomonadales</taxon>
        <taxon>Pseudomonadaceae</taxon>
        <taxon>Pseudomonas</taxon>
    </lineage>
</organism>
<dbReference type="Gene3D" id="3.40.50.12780">
    <property type="entry name" value="N-terminal domain of ligase-like"/>
    <property type="match status" value="1"/>
</dbReference>
<dbReference type="InterPro" id="IPR020845">
    <property type="entry name" value="AMP-binding_CS"/>
</dbReference>
<dbReference type="PANTHER" id="PTHR42921:SF1">
    <property type="entry name" value="ACETOACETYL-COA SYNTHETASE"/>
    <property type="match status" value="1"/>
</dbReference>
<dbReference type="GO" id="GO:0030729">
    <property type="term" value="F:acetoacetate-CoA ligase activity"/>
    <property type="evidence" value="ECO:0007669"/>
    <property type="project" value="InterPro"/>
</dbReference>
<dbReference type="PROSITE" id="PS00455">
    <property type="entry name" value="AMP_BINDING"/>
    <property type="match status" value="1"/>
</dbReference>
<dbReference type="InterPro" id="IPR005914">
    <property type="entry name" value="Acac_CoA_synth"/>
</dbReference>
<name>A0A5E7JTG4_PSEFL</name>
<dbReference type="NCBIfam" id="TIGR01217">
    <property type="entry name" value="ac_ac_CoA_syn"/>
    <property type="match status" value="1"/>
</dbReference>
<evidence type="ECO:0000256" key="3">
    <source>
        <dbReference type="ARBA" id="ARBA00022741"/>
    </source>
</evidence>
<dbReference type="RefSeq" id="WP_150763571.1">
    <property type="nucleotide sequence ID" value="NZ_CABVHW010000002.1"/>
</dbReference>
<protein>
    <submittedName>
        <fullName evidence="6">Acetyl-coenzyme A synthetase</fullName>
        <ecNumber evidence="6">6.2.1.1</ecNumber>
    </submittedName>
</protein>
<dbReference type="Gene3D" id="3.30.300.30">
    <property type="match status" value="1"/>
</dbReference>
<keyword evidence="4" id="KW-0067">ATP-binding</keyword>
<dbReference type="InterPro" id="IPR045851">
    <property type="entry name" value="AMP-bd_C_sf"/>
</dbReference>
<evidence type="ECO:0000256" key="4">
    <source>
        <dbReference type="ARBA" id="ARBA00022840"/>
    </source>
</evidence>
<keyword evidence="3" id="KW-0547">Nucleotide-binding</keyword>
<feature type="domain" description="AMP-dependent synthetase/ligase" evidence="5">
    <location>
        <begin position="113"/>
        <end position="474"/>
    </location>
</feature>
<dbReference type="Proteomes" id="UP000381093">
    <property type="component" value="Unassembled WGS sequence"/>
</dbReference>
<dbReference type="SUPFAM" id="SSF56801">
    <property type="entry name" value="Acetyl-CoA synthetase-like"/>
    <property type="match status" value="1"/>
</dbReference>
<reference evidence="6 7" key="1">
    <citation type="submission" date="2019-09" db="EMBL/GenBank/DDBJ databases">
        <authorList>
            <person name="Chandra G."/>
            <person name="Truman W A."/>
        </authorList>
    </citation>
    <scope>NUCLEOTIDE SEQUENCE [LARGE SCALE GENOMIC DNA]</scope>
    <source>
        <strain evidence="6">PS710</strain>
    </source>
</reference>
<dbReference type="AlphaFoldDB" id="A0A5E7JTG4"/>
<dbReference type="InterPro" id="IPR000873">
    <property type="entry name" value="AMP-dep_synth/lig_dom"/>
</dbReference>
<proteinExistence type="inferred from homology"/>
<accession>A0A5E7JTG4</accession>
<dbReference type="GO" id="GO:0005524">
    <property type="term" value="F:ATP binding"/>
    <property type="evidence" value="ECO:0007669"/>
    <property type="project" value="UniProtKB-KW"/>
</dbReference>